<accession>A0AAD2CEC9</accession>
<dbReference type="InterPro" id="IPR046341">
    <property type="entry name" value="SET_dom_sf"/>
</dbReference>
<evidence type="ECO:0000313" key="5">
    <source>
        <dbReference type="Proteomes" id="UP001295423"/>
    </source>
</evidence>
<dbReference type="PANTHER" id="PTHR43317:SF1">
    <property type="entry name" value="THERMOSPERMINE SYNTHASE ACAULIS5"/>
    <property type="match status" value="1"/>
</dbReference>
<keyword evidence="1" id="KW-0620">Polyamine biosynthesis</keyword>
<dbReference type="Gene3D" id="3.40.50.150">
    <property type="entry name" value="Vaccinia Virus protein VP39"/>
    <property type="match status" value="1"/>
</dbReference>
<dbReference type="InterPro" id="IPR029063">
    <property type="entry name" value="SAM-dependent_MTases_sf"/>
</dbReference>
<keyword evidence="2" id="KW-0732">Signal</keyword>
<evidence type="ECO:0000256" key="1">
    <source>
        <dbReference type="ARBA" id="ARBA00023115"/>
    </source>
</evidence>
<proteinExistence type="predicted"/>
<comment type="caution">
    <text evidence="4">The sequence shown here is derived from an EMBL/GenBank/DDBJ whole genome shotgun (WGS) entry which is preliminary data.</text>
</comment>
<dbReference type="PROSITE" id="PS50280">
    <property type="entry name" value="SET"/>
    <property type="match status" value="1"/>
</dbReference>
<dbReference type="Gene3D" id="3.90.1410.10">
    <property type="entry name" value="set domain protein methyltransferase, domain 1"/>
    <property type="match status" value="1"/>
</dbReference>
<reference evidence="4" key="1">
    <citation type="submission" date="2023-08" db="EMBL/GenBank/DDBJ databases">
        <authorList>
            <person name="Audoor S."/>
            <person name="Bilcke G."/>
        </authorList>
    </citation>
    <scope>NUCLEOTIDE SEQUENCE</scope>
</reference>
<dbReference type="Pfam" id="PF01564">
    <property type="entry name" value="Spermine_synth"/>
    <property type="match status" value="1"/>
</dbReference>
<dbReference type="PANTHER" id="PTHR43317">
    <property type="entry name" value="THERMOSPERMINE SYNTHASE ACAULIS5"/>
    <property type="match status" value="1"/>
</dbReference>
<evidence type="ECO:0000259" key="3">
    <source>
        <dbReference type="PROSITE" id="PS50280"/>
    </source>
</evidence>
<dbReference type="EMBL" id="CAKOGP040000114">
    <property type="protein sequence ID" value="CAJ1930997.1"/>
    <property type="molecule type" value="Genomic_DNA"/>
</dbReference>
<keyword evidence="5" id="KW-1185">Reference proteome</keyword>
<dbReference type="AlphaFoldDB" id="A0AAD2CEC9"/>
<dbReference type="InterPro" id="IPR001214">
    <property type="entry name" value="SET_dom"/>
</dbReference>
<evidence type="ECO:0000313" key="4">
    <source>
        <dbReference type="EMBL" id="CAJ1930997.1"/>
    </source>
</evidence>
<dbReference type="Proteomes" id="UP001295423">
    <property type="component" value="Unassembled WGS sequence"/>
</dbReference>
<dbReference type="GO" id="GO:0010487">
    <property type="term" value="F:thermospermine synthase activity"/>
    <property type="evidence" value="ECO:0007669"/>
    <property type="project" value="TreeGrafter"/>
</dbReference>
<protein>
    <recommendedName>
        <fullName evidence="3">SET domain-containing protein</fullName>
    </recommendedName>
</protein>
<feature type="signal peptide" evidence="2">
    <location>
        <begin position="1"/>
        <end position="37"/>
    </location>
</feature>
<feature type="chain" id="PRO_5042014240" description="SET domain-containing protein" evidence="2">
    <location>
        <begin position="38"/>
        <end position="1265"/>
    </location>
</feature>
<dbReference type="SUPFAM" id="SSF53335">
    <property type="entry name" value="S-adenosyl-L-methionine-dependent methyltransferases"/>
    <property type="match status" value="1"/>
</dbReference>
<name>A0AAD2CEC9_9STRA</name>
<organism evidence="4 5">
    <name type="scientific">Cylindrotheca closterium</name>
    <dbReference type="NCBI Taxonomy" id="2856"/>
    <lineage>
        <taxon>Eukaryota</taxon>
        <taxon>Sar</taxon>
        <taxon>Stramenopiles</taxon>
        <taxon>Ochrophyta</taxon>
        <taxon>Bacillariophyta</taxon>
        <taxon>Bacillariophyceae</taxon>
        <taxon>Bacillariophycidae</taxon>
        <taxon>Bacillariales</taxon>
        <taxon>Bacillariaceae</taxon>
        <taxon>Cylindrotheca</taxon>
    </lineage>
</organism>
<feature type="domain" description="SET" evidence="3">
    <location>
        <begin position="81"/>
        <end position="289"/>
    </location>
</feature>
<evidence type="ECO:0000256" key="2">
    <source>
        <dbReference type="SAM" id="SignalP"/>
    </source>
</evidence>
<dbReference type="GO" id="GO:0006596">
    <property type="term" value="P:polyamine biosynthetic process"/>
    <property type="evidence" value="ECO:0007669"/>
    <property type="project" value="UniProtKB-KW"/>
</dbReference>
<sequence>MASNATLWPSSASNHLMTIMMMLFMIMLMNHCPIVSAEEAGVCTSPDDKSCEATEAVDAALALATKVVESLKATKDAIVSDKLEVRRVDPSDWTSDFYLFATENIEEDELLLQIPPEAYLLVDSDDYEDGMCDLKNAFLEQIHKADGKGSSASTALFADYIAYLKLTLDQILPRMPSLWSAKGKALLDGMLQDPSIDDDNTLPPHGATEFFNLECLDATDPDDILAMATALGRGWDVAITPVYDFIKHDNREEKINVENTSLRSSGKTGFTVKASDPIAKGEHLYHSFDRCIDCGDAPEVWGTPEIFRDKGFLEDYPQRFHFGGFGIMPIISLDIDQEGTNEDGQPILSAEWIFEQFPIYGSYYGGTRFMKEHLERLEGYLTDVLVPAEGSLPDDELEAILDYYDALIRALTLGVQMSEQEYWEPTIDYSQHHESLNASEDLFVVPEEHEVVDTIDDFRRTLYQAESLVYDSDHYTDISSFNSQYQLIDHYFDPETRDVCFNLDTIFQMCRSYWPYYHEVQVHKTAKYVKEDIKRVLFVGAGDNGLLNEIVKYPSLELVVGLELDQHVARLAFKHFGAQTHYHNEKVQWWYGDASKTLYMLPREYFGSFDMVLVDLSDTIFALTVSDELDVVGALSLLVKPGGVFAMNELFFKKVSDVFEYALYYQVYNIPKLGDQGFVIASNDVDLLNRDLTHHKVNDVLVEDTLLKTDHQFSFVHDYRRNPSSTFDKLCKDPDTIPEKDNLQDASPGIFMVLEVEELNSKPLKKISKVKSAIEKALEKEGMHVVSTTAGKKTDTQFVTILKEGYIVARVDAENKYCGFDILLWSSFESFEAVKLALIQAVGGSRDKTSSFRIVTGGMYGVSTWKEDSKSHGPQIDKFCAKDTEPVRAAASPNSLLNVILNESLDLVDKDAKFAVAVLCGTKDEACESVEILKGKKELTSVIPFYACSDSSLSDDEAEECANTAAKEKLDAEFGDDEEKIKFFVVDPSATIAMDTVIDLLDEEDKLEDDIYGLATVDSQLDMWKRSVVDRIRTTITRLDPVFRAHVLFNTTESSLEMAFASSGDELFIDNLKKAVSSIEKKSGLTAEIRNIFGGLWKSEPTYIIDDDAGLKFFKPEDFDLKPSLEQYKTQKPVGAQSIIQYTNAIRQRPTLVVGEDLKKGFDKFALTEHVEGNPFVEAYENIGDGAVHIAIWDSAMVLVIWDGRVQVDVNMFCADLTVTAAMQADLEKALPDLEIKLRDFHPRGYGQVVNFSEDLVDMEEPHWA</sequence>
<dbReference type="SUPFAM" id="SSF82199">
    <property type="entry name" value="SET domain"/>
    <property type="match status" value="1"/>
</dbReference>
<gene>
    <name evidence="4" type="ORF">CYCCA115_LOCUS2190</name>
</gene>